<feature type="region of interest" description="Disordered" evidence="1">
    <location>
        <begin position="22"/>
        <end position="56"/>
    </location>
</feature>
<evidence type="ECO:0000313" key="2">
    <source>
        <dbReference type="EMBL" id="PIL30446.1"/>
    </source>
</evidence>
<keyword evidence="3" id="KW-1185">Reference proteome</keyword>
<protein>
    <submittedName>
        <fullName evidence="2">Uncharacterized protein</fullName>
    </submittedName>
</protein>
<accession>A0A2G8S9L2</accession>
<organism evidence="2 3">
    <name type="scientific">Ganoderma sinense ZZ0214-1</name>
    <dbReference type="NCBI Taxonomy" id="1077348"/>
    <lineage>
        <taxon>Eukaryota</taxon>
        <taxon>Fungi</taxon>
        <taxon>Dikarya</taxon>
        <taxon>Basidiomycota</taxon>
        <taxon>Agaricomycotina</taxon>
        <taxon>Agaricomycetes</taxon>
        <taxon>Polyporales</taxon>
        <taxon>Polyporaceae</taxon>
        <taxon>Ganoderma</taxon>
    </lineage>
</organism>
<comment type="caution">
    <text evidence="2">The sequence shown here is derived from an EMBL/GenBank/DDBJ whole genome shotgun (WGS) entry which is preliminary data.</text>
</comment>
<dbReference type="AlphaFoldDB" id="A0A2G8S9L2"/>
<sequence length="148" mass="16821">MLGKHRTSTTVEEVLDEESNRLLYSSSDAEAEESSRELEHKKCKPSKKRRKVDLPDDNISDADIEMININHDAPLQVEDNPIKDIKHFFSEPFVRDGQKYCNCWVCPKSAKHLGKIASIGSGTQNQENLGSNLSVHNWTRLSQIDRIS</sequence>
<proteinExistence type="predicted"/>
<evidence type="ECO:0000256" key="1">
    <source>
        <dbReference type="SAM" id="MobiDB-lite"/>
    </source>
</evidence>
<dbReference type="EMBL" id="AYKW01000014">
    <property type="protein sequence ID" value="PIL30446.1"/>
    <property type="molecule type" value="Genomic_DNA"/>
</dbReference>
<evidence type="ECO:0000313" key="3">
    <source>
        <dbReference type="Proteomes" id="UP000230002"/>
    </source>
</evidence>
<feature type="compositionally biased region" description="Basic residues" evidence="1">
    <location>
        <begin position="41"/>
        <end position="51"/>
    </location>
</feature>
<dbReference type="Proteomes" id="UP000230002">
    <property type="component" value="Unassembled WGS sequence"/>
</dbReference>
<name>A0A2G8S9L2_9APHY</name>
<gene>
    <name evidence="2" type="ORF">GSI_07145</name>
</gene>
<reference evidence="2 3" key="1">
    <citation type="journal article" date="2015" name="Sci. Rep.">
        <title>Chromosome-level genome map provides insights into diverse defense mechanisms in the medicinal fungus Ganoderma sinense.</title>
        <authorList>
            <person name="Zhu Y."/>
            <person name="Xu J."/>
            <person name="Sun C."/>
            <person name="Zhou S."/>
            <person name="Xu H."/>
            <person name="Nelson D.R."/>
            <person name="Qian J."/>
            <person name="Song J."/>
            <person name="Luo H."/>
            <person name="Xiang L."/>
            <person name="Li Y."/>
            <person name="Xu Z."/>
            <person name="Ji A."/>
            <person name="Wang L."/>
            <person name="Lu S."/>
            <person name="Hayward A."/>
            <person name="Sun W."/>
            <person name="Li X."/>
            <person name="Schwartz D.C."/>
            <person name="Wang Y."/>
            <person name="Chen S."/>
        </authorList>
    </citation>
    <scope>NUCLEOTIDE SEQUENCE [LARGE SCALE GENOMIC DNA]</scope>
    <source>
        <strain evidence="2 3">ZZ0214-1</strain>
    </source>
</reference>